<dbReference type="PATRIC" id="fig|1318628.3.peg.3633"/>
<dbReference type="EMBL" id="ASAD01000034">
    <property type="protein sequence ID" value="EON90537.1"/>
    <property type="molecule type" value="Genomic_DNA"/>
</dbReference>
<organism evidence="1 2">
    <name type="scientific">Marinobacter lipolyticus SM19</name>
    <dbReference type="NCBI Taxonomy" id="1318628"/>
    <lineage>
        <taxon>Bacteria</taxon>
        <taxon>Pseudomonadati</taxon>
        <taxon>Pseudomonadota</taxon>
        <taxon>Gammaproteobacteria</taxon>
        <taxon>Pseudomonadales</taxon>
        <taxon>Marinobacteraceae</taxon>
        <taxon>Marinobacter</taxon>
    </lineage>
</organism>
<evidence type="ECO:0000313" key="2">
    <source>
        <dbReference type="Proteomes" id="UP000016540"/>
    </source>
</evidence>
<protein>
    <submittedName>
        <fullName evidence="1">Reverse transcriptase/retron type</fullName>
    </submittedName>
</protein>
<keyword evidence="1" id="KW-0808">Transferase</keyword>
<accession>R8AW19</accession>
<dbReference type="GO" id="GO:0003964">
    <property type="term" value="F:RNA-directed DNA polymerase activity"/>
    <property type="evidence" value="ECO:0007669"/>
    <property type="project" value="UniProtKB-KW"/>
</dbReference>
<keyword evidence="2" id="KW-1185">Reference proteome</keyword>
<keyword evidence="1" id="KW-0548">Nucleotidyltransferase</keyword>
<keyword evidence="1" id="KW-0695">RNA-directed DNA polymerase</keyword>
<dbReference type="eggNOG" id="COG3344">
    <property type="taxonomic scope" value="Bacteria"/>
</dbReference>
<sequence>MYPVLRHFNRTLVAWAMKKFKCLKGRKMRASQLLKTLAPNQTKGREFFYSLVSNCTTPPRLAI</sequence>
<comment type="caution">
    <text evidence="1">The sequence shown here is derived from an EMBL/GenBank/DDBJ whole genome shotgun (WGS) entry which is preliminary data.</text>
</comment>
<reference evidence="1 2" key="1">
    <citation type="journal article" date="2013" name="Genome Announc.">
        <title>Draft Genome Sequence of the Moderately Halophilic Bacterium Marinobacter lipolyticus Strain SM19.</title>
        <authorList>
            <person name="Papke R.T."/>
            <person name="de la Haba R.R."/>
            <person name="Infante-Dominguez C."/>
            <person name="Perez D."/>
            <person name="Sanchez-Porro C."/>
            <person name="Lapierre P."/>
            <person name="Ventosa A."/>
        </authorList>
    </citation>
    <scope>NUCLEOTIDE SEQUENCE [LARGE SCALE GENOMIC DNA]</scope>
    <source>
        <strain evidence="1 2">SM19</strain>
    </source>
</reference>
<dbReference type="OrthoDB" id="9793236at2"/>
<dbReference type="STRING" id="1318628.MARLIPOL_18248"/>
<dbReference type="AlphaFoldDB" id="R8AW19"/>
<evidence type="ECO:0000313" key="1">
    <source>
        <dbReference type="EMBL" id="EON90537.1"/>
    </source>
</evidence>
<dbReference type="Proteomes" id="UP000016540">
    <property type="component" value="Unassembled WGS sequence"/>
</dbReference>
<name>R8AW19_9GAMM</name>
<dbReference type="HOGENOM" id="CLU_2880611_0_0_6"/>
<proteinExistence type="predicted"/>
<gene>
    <name evidence="1" type="ORF">MARLIPOL_18248</name>
</gene>